<dbReference type="RefSeq" id="WP_203643248.1">
    <property type="nucleotide sequence ID" value="NZ_BOLN01000002.1"/>
</dbReference>
<keyword evidence="1" id="KW-0238">DNA-binding</keyword>
<reference evidence="5" key="1">
    <citation type="journal article" date="2019" name="Int. J. Syst. Evol. Microbiol.">
        <title>The Global Catalogue of Microorganisms (GCM) 10K type strain sequencing project: providing services to taxonomists for standard genome sequencing and annotation.</title>
        <authorList>
            <consortium name="The Broad Institute Genomics Platform"/>
            <consortium name="The Broad Institute Genome Sequencing Center for Infectious Disease"/>
            <person name="Wu L."/>
            <person name="Ma J."/>
        </authorList>
    </citation>
    <scope>NUCLEOTIDE SEQUENCE [LARGE SCALE GENOMIC DNA]</scope>
    <source>
        <strain evidence="5">CCM 8979</strain>
    </source>
</reference>
<evidence type="ECO:0000313" key="5">
    <source>
        <dbReference type="Proteomes" id="UP001597189"/>
    </source>
</evidence>
<dbReference type="Proteomes" id="UP001597189">
    <property type="component" value="Unassembled WGS sequence"/>
</dbReference>
<proteinExistence type="predicted"/>
<dbReference type="InterPro" id="IPR010982">
    <property type="entry name" value="Lambda_DNA-bd_dom_sf"/>
</dbReference>
<organism evidence="4 5">
    <name type="scientific">Levilactobacillus lanxiensis</name>
    <dbReference type="NCBI Taxonomy" id="2799568"/>
    <lineage>
        <taxon>Bacteria</taxon>
        <taxon>Bacillati</taxon>
        <taxon>Bacillota</taxon>
        <taxon>Bacilli</taxon>
        <taxon>Lactobacillales</taxon>
        <taxon>Lactobacillaceae</taxon>
        <taxon>Levilactobacillus</taxon>
    </lineage>
</organism>
<evidence type="ECO:0000259" key="3">
    <source>
        <dbReference type="PROSITE" id="PS50943"/>
    </source>
</evidence>
<dbReference type="PANTHER" id="PTHR46558">
    <property type="entry name" value="TRACRIPTIONAL REGULATORY PROTEIN-RELATED-RELATED"/>
    <property type="match status" value="1"/>
</dbReference>
<evidence type="ECO:0000256" key="1">
    <source>
        <dbReference type="ARBA" id="ARBA00023125"/>
    </source>
</evidence>
<keyword evidence="2" id="KW-1133">Transmembrane helix</keyword>
<feature type="domain" description="HTH cro/C1-type" evidence="3">
    <location>
        <begin position="7"/>
        <end position="61"/>
    </location>
</feature>
<dbReference type="SMART" id="SM00530">
    <property type="entry name" value="HTH_XRE"/>
    <property type="match status" value="1"/>
</dbReference>
<feature type="transmembrane region" description="Helical" evidence="2">
    <location>
        <begin position="108"/>
        <end position="128"/>
    </location>
</feature>
<keyword evidence="5" id="KW-1185">Reference proteome</keyword>
<dbReference type="PANTHER" id="PTHR46558:SF15">
    <property type="entry name" value="HELIX-TURN-HELIX DOMAIN PROTEIN"/>
    <property type="match status" value="1"/>
</dbReference>
<feature type="transmembrane region" description="Helical" evidence="2">
    <location>
        <begin position="140"/>
        <end position="166"/>
    </location>
</feature>
<dbReference type="EMBL" id="JBHTOD010000002">
    <property type="protein sequence ID" value="MFD1454636.1"/>
    <property type="molecule type" value="Genomic_DNA"/>
</dbReference>
<comment type="caution">
    <text evidence="4">The sequence shown here is derived from an EMBL/GenBank/DDBJ whole genome shotgun (WGS) entry which is preliminary data.</text>
</comment>
<keyword evidence="2" id="KW-0472">Membrane</keyword>
<evidence type="ECO:0000256" key="2">
    <source>
        <dbReference type="SAM" id="Phobius"/>
    </source>
</evidence>
<dbReference type="Pfam" id="PF01381">
    <property type="entry name" value="HTH_3"/>
    <property type="match status" value="1"/>
</dbReference>
<name>A0ABW4D231_9LACO</name>
<sequence length="176" mass="19805">MQIGQQIKTQRELKHWSQQDLANRLNISHQSISKWEQGTALPSFSNVVLLSDLFGLSIDEFVRQDTHMMNKLAHPTDRPFSLVLLLSFGCAVITSLISLSIGIDESTFIDSTQSFILIGVIVLLFLVYSQQRQNKSHHTWLMVGIATITLALLLVPQVDSFFLGFYSGLLHPLHTV</sequence>
<dbReference type="PROSITE" id="PS50943">
    <property type="entry name" value="HTH_CROC1"/>
    <property type="match status" value="1"/>
</dbReference>
<dbReference type="Gene3D" id="1.10.260.40">
    <property type="entry name" value="lambda repressor-like DNA-binding domains"/>
    <property type="match status" value="1"/>
</dbReference>
<protein>
    <submittedName>
        <fullName evidence="4">Helix-turn-helix domain-containing protein</fullName>
    </submittedName>
</protein>
<dbReference type="SUPFAM" id="SSF47413">
    <property type="entry name" value="lambda repressor-like DNA-binding domains"/>
    <property type="match status" value="1"/>
</dbReference>
<accession>A0ABW4D231</accession>
<keyword evidence="2" id="KW-0812">Transmembrane</keyword>
<feature type="transmembrane region" description="Helical" evidence="2">
    <location>
        <begin position="80"/>
        <end position="102"/>
    </location>
</feature>
<dbReference type="InterPro" id="IPR001387">
    <property type="entry name" value="Cro/C1-type_HTH"/>
</dbReference>
<dbReference type="CDD" id="cd00093">
    <property type="entry name" value="HTH_XRE"/>
    <property type="match status" value="1"/>
</dbReference>
<gene>
    <name evidence="4" type="ORF">ACFQ44_02925</name>
</gene>
<evidence type="ECO:0000313" key="4">
    <source>
        <dbReference type="EMBL" id="MFD1454636.1"/>
    </source>
</evidence>